<evidence type="ECO:0000256" key="9">
    <source>
        <dbReference type="SAM" id="Phobius"/>
    </source>
</evidence>
<keyword evidence="9" id="KW-0472">Membrane</keyword>
<keyword evidence="8" id="KW-0902">Two-component regulatory system</keyword>
<feature type="domain" description="Histidine kinase" evidence="11">
    <location>
        <begin position="444"/>
        <end position="632"/>
    </location>
</feature>
<keyword evidence="4" id="KW-0808">Transferase</keyword>
<name>A0A1I1GPQ0_9SPHI</name>
<dbReference type="SUPFAM" id="SSF55874">
    <property type="entry name" value="ATPase domain of HSP90 chaperone/DNA topoisomerase II/histidine kinase"/>
    <property type="match status" value="1"/>
</dbReference>
<reference evidence="12 13" key="1">
    <citation type="submission" date="2016-10" db="EMBL/GenBank/DDBJ databases">
        <authorList>
            <person name="de Groot N.N."/>
        </authorList>
    </citation>
    <scope>NUCLEOTIDE SEQUENCE [LARGE SCALE GENOMIC DNA]</scope>
    <source>
        <strain evidence="12 13">DSM 22900</strain>
    </source>
</reference>
<organism evidence="12 13">
    <name type="scientific">Parapedobacter composti</name>
    <dbReference type="NCBI Taxonomy" id="623281"/>
    <lineage>
        <taxon>Bacteria</taxon>
        <taxon>Pseudomonadati</taxon>
        <taxon>Bacteroidota</taxon>
        <taxon>Sphingobacteriia</taxon>
        <taxon>Sphingobacteriales</taxon>
        <taxon>Sphingobacteriaceae</taxon>
        <taxon>Parapedobacter</taxon>
    </lineage>
</organism>
<dbReference type="GO" id="GO:0046983">
    <property type="term" value="F:protein dimerization activity"/>
    <property type="evidence" value="ECO:0007669"/>
    <property type="project" value="InterPro"/>
</dbReference>
<feature type="transmembrane region" description="Helical" evidence="9">
    <location>
        <begin position="297"/>
        <end position="315"/>
    </location>
</feature>
<dbReference type="InterPro" id="IPR003594">
    <property type="entry name" value="HATPase_dom"/>
</dbReference>
<dbReference type="PANTHER" id="PTHR24421:SF10">
    <property type="entry name" value="NITRATE_NITRITE SENSOR PROTEIN NARQ"/>
    <property type="match status" value="1"/>
</dbReference>
<dbReference type="GO" id="GO:0005524">
    <property type="term" value="F:ATP binding"/>
    <property type="evidence" value="ECO:0007669"/>
    <property type="project" value="UniProtKB-KW"/>
</dbReference>
<proteinExistence type="predicted"/>
<evidence type="ECO:0000256" key="10">
    <source>
        <dbReference type="SAM" id="SignalP"/>
    </source>
</evidence>
<evidence type="ECO:0000256" key="2">
    <source>
        <dbReference type="ARBA" id="ARBA00012438"/>
    </source>
</evidence>
<accession>A0A1I1GPQ0</accession>
<dbReference type="InterPro" id="IPR050482">
    <property type="entry name" value="Sensor_HK_TwoCompSys"/>
</dbReference>
<dbReference type="InterPro" id="IPR011712">
    <property type="entry name" value="Sig_transdc_His_kin_sub3_dim/P"/>
</dbReference>
<dbReference type="InterPro" id="IPR011622">
    <property type="entry name" value="7TMR_DISM_rcpt_extracell_dom2"/>
</dbReference>
<dbReference type="STRING" id="623281.SAMN05421747_10529"/>
<keyword evidence="13" id="KW-1185">Reference proteome</keyword>
<keyword evidence="3" id="KW-0597">Phosphoprotein</keyword>
<dbReference type="Pfam" id="PF02518">
    <property type="entry name" value="HATPase_c"/>
    <property type="match status" value="1"/>
</dbReference>
<evidence type="ECO:0000256" key="7">
    <source>
        <dbReference type="ARBA" id="ARBA00022840"/>
    </source>
</evidence>
<evidence type="ECO:0000256" key="5">
    <source>
        <dbReference type="ARBA" id="ARBA00022741"/>
    </source>
</evidence>
<feature type="transmembrane region" description="Helical" evidence="9">
    <location>
        <begin position="321"/>
        <end position="341"/>
    </location>
</feature>
<keyword evidence="10" id="KW-0732">Signal</keyword>
<dbReference type="Pfam" id="PF07695">
    <property type="entry name" value="7TMR-DISM_7TM"/>
    <property type="match status" value="1"/>
</dbReference>
<feature type="transmembrane region" description="Helical" evidence="9">
    <location>
        <begin position="353"/>
        <end position="374"/>
    </location>
</feature>
<evidence type="ECO:0000313" key="13">
    <source>
        <dbReference type="Proteomes" id="UP000199577"/>
    </source>
</evidence>
<dbReference type="Gene3D" id="2.60.40.2380">
    <property type="match status" value="1"/>
</dbReference>
<dbReference type="EC" id="2.7.13.3" evidence="2"/>
<evidence type="ECO:0000256" key="8">
    <source>
        <dbReference type="ARBA" id="ARBA00023012"/>
    </source>
</evidence>
<dbReference type="Pfam" id="PF07730">
    <property type="entry name" value="HisKA_3"/>
    <property type="match status" value="1"/>
</dbReference>
<dbReference type="Proteomes" id="UP000199577">
    <property type="component" value="Unassembled WGS sequence"/>
</dbReference>
<feature type="transmembrane region" description="Helical" evidence="9">
    <location>
        <begin position="386"/>
        <end position="407"/>
    </location>
</feature>
<dbReference type="AlphaFoldDB" id="A0A1I1GPQ0"/>
<dbReference type="PANTHER" id="PTHR24421">
    <property type="entry name" value="NITRATE/NITRITE SENSOR PROTEIN NARX-RELATED"/>
    <property type="match status" value="1"/>
</dbReference>
<evidence type="ECO:0000256" key="3">
    <source>
        <dbReference type="ARBA" id="ARBA00022553"/>
    </source>
</evidence>
<dbReference type="Pfam" id="PF07696">
    <property type="entry name" value="7TMR-DISMED2"/>
    <property type="match status" value="1"/>
</dbReference>
<feature type="chain" id="PRO_5011692667" description="histidine kinase" evidence="10">
    <location>
        <begin position="25"/>
        <end position="638"/>
    </location>
</feature>
<keyword evidence="9" id="KW-0812">Transmembrane</keyword>
<dbReference type="PROSITE" id="PS50109">
    <property type="entry name" value="HIS_KIN"/>
    <property type="match status" value="1"/>
</dbReference>
<evidence type="ECO:0000313" key="12">
    <source>
        <dbReference type="EMBL" id="SFC13749.1"/>
    </source>
</evidence>
<keyword evidence="7" id="KW-0067">ATP-binding</keyword>
<dbReference type="SMART" id="SM00387">
    <property type="entry name" value="HATPase_c"/>
    <property type="match status" value="1"/>
</dbReference>
<keyword evidence="5" id="KW-0547">Nucleotide-binding</keyword>
<dbReference type="OrthoDB" id="9760839at2"/>
<dbReference type="InterPro" id="IPR036890">
    <property type="entry name" value="HATPase_C_sf"/>
</dbReference>
<feature type="signal peptide" evidence="10">
    <location>
        <begin position="1"/>
        <end position="24"/>
    </location>
</feature>
<gene>
    <name evidence="12" type="ORF">SAMN05421747_10529</name>
</gene>
<feature type="transmembrane region" description="Helical" evidence="9">
    <location>
        <begin position="190"/>
        <end position="209"/>
    </location>
</feature>
<dbReference type="GO" id="GO:0016020">
    <property type="term" value="C:membrane"/>
    <property type="evidence" value="ECO:0007669"/>
    <property type="project" value="InterPro"/>
</dbReference>
<dbReference type="InterPro" id="IPR005467">
    <property type="entry name" value="His_kinase_dom"/>
</dbReference>
<comment type="catalytic activity">
    <reaction evidence="1">
        <text>ATP + protein L-histidine = ADP + protein N-phospho-L-histidine.</text>
        <dbReference type="EC" id="2.7.13.3"/>
    </reaction>
</comment>
<sequence length="638" mass="72652">MNNGLFRQLLRLLPFIGFITAAHANDIRPVLVDSSATYRLNGHIGYYEDTTLTAAPEDVLAHKQAGRLVPINGDEYVSLGYTDSYYWLVVDLENTLTEYVDLFLSIPSSSINLLELYRWNAKDSTLTFVSRTGDRLPFAERPWPVWEFLFPIRLEGNELSTWLFKVDKRGQNFIIKTQLGKREAILQQDISVYSAFSFYAGIFAFALLLNVLMYLSVGDRIHLYYALYICCSVTLVLDEVGLTKQWLFTDLGRLHDYVKSISGTLSCALLIQVMQLFTNQTAANSRLYHFTNYYKYLLWALGIAPFFALLFPIDIRVEKAIFYSSTVQGIVSMLVIMVCVIDRIRSGFIIGYYYLLALLPLMIGGVNYVLQVMGIVGEQLFKPNGVIVGFAAEVVILSFAFTLRYNFLKREKAQLKKENDRIRQQAVQQVFQAQEDERDRLAKDLHDDLGGTLSVIRLKVTDFQQKLNGMQPAEQESFNETINLITRACDDLREISHSLKPKFFLENGLIGTIRERISILNRASAVNFEFVYQYTQRRDHETELSIYRIVNELINNITKHSCATQATVQLVETAGMLIIIVEDNGVGFDDRETPDGIGLKNVYSRTQYLGGRCVIDTNKNGTTITIEIPLQDDGNQTN</sequence>
<evidence type="ECO:0000259" key="11">
    <source>
        <dbReference type="PROSITE" id="PS50109"/>
    </source>
</evidence>
<evidence type="ECO:0000256" key="4">
    <source>
        <dbReference type="ARBA" id="ARBA00022679"/>
    </source>
</evidence>
<dbReference type="GO" id="GO:0000155">
    <property type="term" value="F:phosphorelay sensor kinase activity"/>
    <property type="evidence" value="ECO:0007669"/>
    <property type="project" value="InterPro"/>
</dbReference>
<dbReference type="Gene3D" id="1.20.5.1930">
    <property type="match status" value="1"/>
</dbReference>
<dbReference type="Gene3D" id="3.30.565.10">
    <property type="entry name" value="Histidine kinase-like ATPase, C-terminal domain"/>
    <property type="match status" value="1"/>
</dbReference>
<protein>
    <recommendedName>
        <fullName evidence="2">histidine kinase</fullName>
        <ecNumber evidence="2">2.7.13.3</ecNumber>
    </recommendedName>
</protein>
<keyword evidence="9" id="KW-1133">Transmembrane helix</keyword>
<keyword evidence="6 12" id="KW-0418">Kinase</keyword>
<dbReference type="InterPro" id="IPR011623">
    <property type="entry name" value="7TMR_DISM_rcpt_extracell_dom1"/>
</dbReference>
<evidence type="ECO:0000256" key="1">
    <source>
        <dbReference type="ARBA" id="ARBA00000085"/>
    </source>
</evidence>
<evidence type="ECO:0000256" key="6">
    <source>
        <dbReference type="ARBA" id="ARBA00022777"/>
    </source>
</evidence>
<dbReference type="EMBL" id="FOLL01000005">
    <property type="protein sequence ID" value="SFC13749.1"/>
    <property type="molecule type" value="Genomic_DNA"/>
</dbReference>
<dbReference type="CDD" id="cd16917">
    <property type="entry name" value="HATPase_UhpB-NarQ-NarX-like"/>
    <property type="match status" value="1"/>
</dbReference>